<dbReference type="Gene3D" id="1.25.40.10">
    <property type="entry name" value="Tetratricopeptide repeat domain"/>
    <property type="match status" value="1"/>
</dbReference>
<accession>A0AAV0VFS3</accession>
<evidence type="ECO:0000313" key="2">
    <source>
        <dbReference type="EMBL" id="CAI5746406.1"/>
    </source>
</evidence>
<dbReference type="PROSITE" id="PS50005">
    <property type="entry name" value="TPR"/>
    <property type="match status" value="1"/>
</dbReference>
<dbReference type="AlphaFoldDB" id="A0AAV0VFS3"/>
<dbReference type="SUPFAM" id="SSF48452">
    <property type="entry name" value="TPR-like"/>
    <property type="match status" value="1"/>
</dbReference>
<dbReference type="InterPro" id="IPR019734">
    <property type="entry name" value="TPR_rpt"/>
</dbReference>
<gene>
    <name evidence="2" type="ORF">PDE001_LOCUS11398</name>
</gene>
<comment type="caution">
    <text evidence="2">The sequence shown here is derived from an EMBL/GenBank/DDBJ whole genome shotgun (WGS) entry which is preliminary data.</text>
</comment>
<evidence type="ECO:0000256" key="1">
    <source>
        <dbReference type="PROSITE-ProRule" id="PRU00339"/>
    </source>
</evidence>
<name>A0AAV0VFS3_9STRA</name>
<sequence>MVSIMWYTLTKKRLHIRPTHSAAPSSLSQKYFSGSKICGDNKSIDINAKALKSANDAHEDVKDLRKAYGVTLTALAEAFGELGDLDSAIKVFEDAVTRFPNAANMHYNLANMRMARNGSTGDDAFDSVVAQSLERAIKLSKTTQLFRVQQRASPETCDFIEKLASYLAKHNQQPDRVFELRRKADELKFAGIAAVAKSDDEHDQEKTVVALRTLAKMKKSRRKRKRKYTMSSRLLNSIHYAW</sequence>
<dbReference type="EMBL" id="CANTFM010002553">
    <property type="protein sequence ID" value="CAI5746406.1"/>
    <property type="molecule type" value="Genomic_DNA"/>
</dbReference>
<organism evidence="2 3">
    <name type="scientific">Peronospora destructor</name>
    <dbReference type="NCBI Taxonomy" id="86335"/>
    <lineage>
        <taxon>Eukaryota</taxon>
        <taxon>Sar</taxon>
        <taxon>Stramenopiles</taxon>
        <taxon>Oomycota</taxon>
        <taxon>Peronosporomycetes</taxon>
        <taxon>Peronosporales</taxon>
        <taxon>Peronosporaceae</taxon>
        <taxon>Peronospora</taxon>
    </lineage>
</organism>
<keyword evidence="1" id="KW-0802">TPR repeat</keyword>
<dbReference type="Proteomes" id="UP001162029">
    <property type="component" value="Unassembled WGS sequence"/>
</dbReference>
<reference evidence="2" key="1">
    <citation type="submission" date="2022-12" db="EMBL/GenBank/DDBJ databases">
        <authorList>
            <person name="Webb A."/>
        </authorList>
    </citation>
    <scope>NUCLEOTIDE SEQUENCE</scope>
    <source>
        <strain evidence="2">Pd1</strain>
    </source>
</reference>
<dbReference type="InterPro" id="IPR011990">
    <property type="entry name" value="TPR-like_helical_dom_sf"/>
</dbReference>
<protein>
    <submittedName>
        <fullName evidence="2">Uncharacterized protein</fullName>
    </submittedName>
</protein>
<feature type="repeat" description="TPR" evidence="1">
    <location>
        <begin position="69"/>
        <end position="102"/>
    </location>
</feature>
<evidence type="ECO:0000313" key="3">
    <source>
        <dbReference type="Proteomes" id="UP001162029"/>
    </source>
</evidence>
<proteinExistence type="predicted"/>
<dbReference type="Pfam" id="PF13428">
    <property type="entry name" value="TPR_14"/>
    <property type="match status" value="1"/>
</dbReference>
<keyword evidence="3" id="KW-1185">Reference proteome</keyword>